<feature type="transmembrane region" description="Helical" evidence="5">
    <location>
        <begin position="312"/>
        <end position="331"/>
    </location>
</feature>
<dbReference type="EMBL" id="CP009976">
    <property type="protein sequence ID" value="AIZ41460.1"/>
    <property type="molecule type" value="Genomic_DNA"/>
</dbReference>
<dbReference type="AlphaFoldDB" id="A0AAU8RVD4"/>
<feature type="transmembrane region" description="Helical" evidence="5">
    <location>
        <begin position="359"/>
        <end position="381"/>
    </location>
</feature>
<dbReference type="GO" id="GO:0016020">
    <property type="term" value="C:membrane"/>
    <property type="evidence" value="ECO:0007669"/>
    <property type="project" value="UniProtKB-SubCell"/>
</dbReference>
<gene>
    <name evidence="7" type="ORF">M666_07670</name>
</gene>
<feature type="transmembrane region" description="Helical" evidence="5">
    <location>
        <begin position="274"/>
        <end position="300"/>
    </location>
</feature>
<evidence type="ECO:0000256" key="5">
    <source>
        <dbReference type="SAM" id="Phobius"/>
    </source>
</evidence>
<comment type="subcellular location">
    <subcellularLocation>
        <location evidence="1">Membrane</location>
        <topology evidence="1">Multi-pass membrane protein</topology>
    </subcellularLocation>
</comment>
<dbReference type="Pfam" id="PF12698">
    <property type="entry name" value="ABC2_membrane_3"/>
    <property type="match status" value="1"/>
</dbReference>
<accession>A0AAU8RVD4</accession>
<evidence type="ECO:0000256" key="1">
    <source>
        <dbReference type="ARBA" id="ARBA00004141"/>
    </source>
</evidence>
<keyword evidence="4 5" id="KW-0472">Membrane</keyword>
<dbReference type="GO" id="GO:0140359">
    <property type="term" value="F:ABC-type transporter activity"/>
    <property type="evidence" value="ECO:0007669"/>
    <property type="project" value="InterPro"/>
</dbReference>
<dbReference type="RefSeq" id="WP_029447139.1">
    <property type="nucleotide sequence ID" value="NZ_CP009976.1"/>
</dbReference>
<evidence type="ECO:0000256" key="3">
    <source>
        <dbReference type="ARBA" id="ARBA00022989"/>
    </source>
</evidence>
<keyword evidence="3 5" id="KW-1133">Transmembrane helix</keyword>
<reference evidence="7 8" key="1">
    <citation type="journal article" date="2014" name="Environ. Microbiol.">
        <title>Contrasting genomic patterns and infection strategies of two co-existing Bacteroidetes podovirus genera.</title>
        <authorList>
            <person name="Holmfeldt K."/>
            <person name="Howard-Varona C."/>
            <person name="Solonenko N."/>
            <person name="Sullivan M.B."/>
        </authorList>
    </citation>
    <scope>NUCLEOTIDE SEQUENCE [LARGE SCALE GENOMIC DNA]</scope>
    <source>
        <strain evidence="7 8">18</strain>
    </source>
</reference>
<keyword evidence="2 5" id="KW-0812">Transmembrane</keyword>
<evidence type="ECO:0000256" key="4">
    <source>
        <dbReference type="ARBA" id="ARBA00023136"/>
    </source>
</evidence>
<dbReference type="Proteomes" id="UP000030786">
    <property type="component" value="Chromosome"/>
</dbReference>
<feature type="transmembrane region" description="Helical" evidence="5">
    <location>
        <begin position="184"/>
        <end position="206"/>
    </location>
</feature>
<sequence>MNDLFIIIKKELTELLRDKKTIINSIVLPTVLVPILIFGAMKVTEMIEKQQQEKTVKIGLVNAPAEFSALVATDTLNKVTTYEKVEDFKTLIADETIQSAIVFPADWNSQMEQLSTGEVQIFRNGSKENVNKRVTKLIETYNTTLKEERIAILNIPTQKMTPFTENYVEVGEQKEVIGKRIGGFIPYLFILTMWGGCLLAAVDLVTGEKERKTIETTLSLPISKFKVLLGKAIVASLLGFIPALLNLIGLIVGLKLFDGIPDSFKSVISEMLNFQSITLILLLLIPFALFLSGFIIALVAGATSFKEAQSKASPIIMLIIIPLVMAMMPGIELNWTTVLIPVLNIGLGVKEIMAGTIDMVQYSVILISLIAFAIGAVYFSYKKFSDENAILK</sequence>
<dbReference type="InterPro" id="IPR013525">
    <property type="entry name" value="ABC2_TM"/>
</dbReference>
<feature type="domain" description="ABC-2 type transporter transmembrane" evidence="6">
    <location>
        <begin position="19"/>
        <end position="378"/>
    </location>
</feature>
<evidence type="ECO:0000313" key="7">
    <source>
        <dbReference type="EMBL" id="AIZ41460.1"/>
    </source>
</evidence>
<protein>
    <recommendedName>
        <fullName evidence="6">ABC-2 type transporter transmembrane domain-containing protein</fullName>
    </recommendedName>
</protein>
<evidence type="ECO:0000313" key="8">
    <source>
        <dbReference type="Proteomes" id="UP000030786"/>
    </source>
</evidence>
<feature type="transmembrane region" description="Helical" evidence="5">
    <location>
        <begin position="21"/>
        <end position="41"/>
    </location>
</feature>
<feature type="transmembrane region" description="Helical" evidence="5">
    <location>
        <begin position="227"/>
        <end position="254"/>
    </location>
</feature>
<organism evidence="7 8">
    <name type="scientific">Cellulophaga baltica 18</name>
    <dbReference type="NCBI Taxonomy" id="1348584"/>
    <lineage>
        <taxon>Bacteria</taxon>
        <taxon>Pseudomonadati</taxon>
        <taxon>Bacteroidota</taxon>
        <taxon>Flavobacteriia</taxon>
        <taxon>Flavobacteriales</taxon>
        <taxon>Flavobacteriaceae</taxon>
        <taxon>Cellulophaga</taxon>
    </lineage>
</organism>
<evidence type="ECO:0000256" key="2">
    <source>
        <dbReference type="ARBA" id="ARBA00022692"/>
    </source>
</evidence>
<dbReference type="KEGG" id="cbat:M666_07670"/>
<dbReference type="GeneID" id="78060611"/>
<name>A0AAU8RVD4_9FLAO</name>
<proteinExistence type="predicted"/>
<dbReference type="PANTHER" id="PTHR43471:SF3">
    <property type="entry name" value="ABC TRANSPORTER PERMEASE PROTEIN NATB"/>
    <property type="match status" value="1"/>
</dbReference>
<dbReference type="PANTHER" id="PTHR43471">
    <property type="entry name" value="ABC TRANSPORTER PERMEASE"/>
    <property type="match status" value="1"/>
</dbReference>
<evidence type="ECO:0000259" key="6">
    <source>
        <dbReference type="Pfam" id="PF12698"/>
    </source>
</evidence>